<organism evidence="1 2">
    <name type="scientific">Sporanaerobium hydrogeniformans</name>
    <dbReference type="NCBI Taxonomy" id="3072179"/>
    <lineage>
        <taxon>Bacteria</taxon>
        <taxon>Bacillati</taxon>
        <taxon>Bacillota</taxon>
        <taxon>Clostridia</taxon>
        <taxon>Lachnospirales</taxon>
        <taxon>Lachnospiraceae</taxon>
        <taxon>Sporanaerobium</taxon>
    </lineage>
</organism>
<dbReference type="EMBL" id="PEDL01000019">
    <property type="protein sequence ID" value="PHV69739.1"/>
    <property type="molecule type" value="Genomic_DNA"/>
</dbReference>
<protein>
    <submittedName>
        <fullName evidence="1">Resolvase</fullName>
    </submittedName>
</protein>
<accession>A0AC61D8S1</accession>
<dbReference type="Proteomes" id="UP000224460">
    <property type="component" value="Unassembled WGS sequence"/>
</dbReference>
<name>A0AC61D8S1_9FIRM</name>
<gene>
    <name evidence="1" type="ORF">CS063_14170</name>
</gene>
<reference evidence="1" key="1">
    <citation type="submission" date="2017-10" db="EMBL/GenBank/DDBJ databases">
        <title>Genome sequence of cellulolytic Lachnospiraceae bacterium XHS1971 isolated from hotspring sediment.</title>
        <authorList>
            <person name="Vasudevan G."/>
            <person name="Joshi A.J."/>
            <person name="Hivarkar S."/>
            <person name="Lanjekar V.B."/>
            <person name="Dhakephalkar P.K."/>
            <person name="Dagar S."/>
        </authorList>
    </citation>
    <scope>NUCLEOTIDE SEQUENCE</scope>
    <source>
        <strain evidence="1">XHS1971</strain>
    </source>
</reference>
<proteinExistence type="predicted"/>
<sequence>MSDKLDKPQEVRVALYARVSTEEQALHGFSIEAQLNVLRNYCKLYNKKIVKEYVDRGISGKSIAGRYELQQLLKDAESGEFDEVLVWKISRLARKVIDLLQMVEIFEKNDVVFRSFSENFETETPMGKFALQMMGAVGELERNTIVDNVKLGMAQRSRQGRWNGGICLGYKSEAVDSSNKKDTRLVIVPEEATIIKKIFNMYASGKGLRAIANSLNKEGYKTKRGNTFDTASIKEIILNPLYVGKIRFNRYENWSERKRKGKSENVILADGVHEPIITQELWDRVQAIQKSKADKPMKNYEGNYILTGLMKCPFCGATMVGTRTNNKLKDGTKKVIRYYSCGAARSKGASVCGFHSIRADYAEQYVLDRINVAVTHPELLKKLVDKVNAHKKEMVKPLQEELQANKQAIEKVKASRDKYLNLFDEKLIDQELLTERLQELNQEFERLVKRQNELEVSLNGCDLEELTYEYVQEVMSHLNEILQDMPNDERKAFYHMIIEEIVVSQEKQIEVIKLKIDEEVQKEFIKQSPSETQSDGDIFIQIDIVI</sequence>
<evidence type="ECO:0000313" key="1">
    <source>
        <dbReference type="EMBL" id="PHV69739.1"/>
    </source>
</evidence>
<comment type="caution">
    <text evidence="1">The sequence shown here is derived from an EMBL/GenBank/DDBJ whole genome shotgun (WGS) entry which is preliminary data.</text>
</comment>
<evidence type="ECO:0000313" key="2">
    <source>
        <dbReference type="Proteomes" id="UP000224460"/>
    </source>
</evidence>
<keyword evidence="2" id="KW-1185">Reference proteome</keyword>